<dbReference type="InterPro" id="IPR012337">
    <property type="entry name" value="RNaseH-like_sf"/>
</dbReference>
<dbReference type="AlphaFoldDB" id="A0A9R1UZI1"/>
<dbReference type="SUPFAM" id="SSF53098">
    <property type="entry name" value="Ribonuclease H-like"/>
    <property type="match status" value="1"/>
</dbReference>
<organism evidence="1 2">
    <name type="scientific">Lactuca sativa</name>
    <name type="common">Garden lettuce</name>
    <dbReference type="NCBI Taxonomy" id="4236"/>
    <lineage>
        <taxon>Eukaryota</taxon>
        <taxon>Viridiplantae</taxon>
        <taxon>Streptophyta</taxon>
        <taxon>Embryophyta</taxon>
        <taxon>Tracheophyta</taxon>
        <taxon>Spermatophyta</taxon>
        <taxon>Magnoliopsida</taxon>
        <taxon>eudicotyledons</taxon>
        <taxon>Gunneridae</taxon>
        <taxon>Pentapetalae</taxon>
        <taxon>asterids</taxon>
        <taxon>campanulids</taxon>
        <taxon>Asterales</taxon>
        <taxon>Asteraceae</taxon>
        <taxon>Cichorioideae</taxon>
        <taxon>Cichorieae</taxon>
        <taxon>Lactucinae</taxon>
        <taxon>Lactuca</taxon>
    </lineage>
</organism>
<dbReference type="PANTHER" id="PTHR46481:SF7">
    <property type="entry name" value="ZINC FINGER BED DOMAIN-CONTAINING PROTEIN RICESLEEPER 2-LIKE"/>
    <property type="match status" value="1"/>
</dbReference>
<comment type="caution">
    <text evidence="1">The sequence shown here is derived from an EMBL/GenBank/DDBJ whole genome shotgun (WGS) entry which is preliminary data.</text>
</comment>
<sequence length="271" mass="31333">MCYMCLLITLKLKEQGKQQSRRKGNMSKGRLDGPIMIHSKYKKFGTLLNPESGGNGTSSMIRHTERCKMNPKNLEKKLENQATLNFKKKNENRENIIGELSFKFVENESFIEYKNALNEKVVLPYRTIISNKVTDYFVEEKAKLFTSSYIVVTTHFIDEDWVMHKRIIKFKSLDSHKGEDIGLTLLTCLQEYGINNVMTITVDNASANDKAIEILMKQLPKFCDGGKEFHIRCMVDILNLIVRDGFDQHQSSIKCMQKDFKYIRNSTQHVG</sequence>
<dbReference type="PANTHER" id="PTHR46481">
    <property type="entry name" value="ZINC FINGER BED DOMAIN-CONTAINING PROTEIN 4"/>
    <property type="match status" value="1"/>
</dbReference>
<evidence type="ECO:0008006" key="3">
    <source>
        <dbReference type="Google" id="ProtNLM"/>
    </source>
</evidence>
<reference evidence="1 2" key="1">
    <citation type="journal article" date="2017" name="Nat. Commun.">
        <title>Genome assembly with in vitro proximity ligation data and whole-genome triplication in lettuce.</title>
        <authorList>
            <person name="Reyes-Chin-Wo S."/>
            <person name="Wang Z."/>
            <person name="Yang X."/>
            <person name="Kozik A."/>
            <person name="Arikit S."/>
            <person name="Song C."/>
            <person name="Xia L."/>
            <person name="Froenicke L."/>
            <person name="Lavelle D.O."/>
            <person name="Truco M.J."/>
            <person name="Xia R."/>
            <person name="Zhu S."/>
            <person name="Xu C."/>
            <person name="Xu H."/>
            <person name="Xu X."/>
            <person name="Cox K."/>
            <person name="Korf I."/>
            <person name="Meyers B.C."/>
            <person name="Michelmore R.W."/>
        </authorList>
    </citation>
    <scope>NUCLEOTIDE SEQUENCE [LARGE SCALE GENOMIC DNA]</scope>
    <source>
        <strain evidence="2">cv. Salinas</strain>
        <tissue evidence="1">Seedlings</tissue>
    </source>
</reference>
<protein>
    <recommendedName>
        <fullName evidence="3">hAT-like transposase RNase-H fold domain-containing protein</fullName>
    </recommendedName>
</protein>
<gene>
    <name evidence="1" type="ORF">LSAT_V11C700382370</name>
</gene>
<dbReference type="InterPro" id="IPR052035">
    <property type="entry name" value="ZnF_BED_domain_contain"/>
</dbReference>
<keyword evidence="2" id="KW-1185">Reference proteome</keyword>
<evidence type="ECO:0000313" key="2">
    <source>
        <dbReference type="Proteomes" id="UP000235145"/>
    </source>
</evidence>
<name>A0A9R1UZI1_LACSA</name>
<accession>A0A9R1UZI1</accession>
<evidence type="ECO:0000313" key="1">
    <source>
        <dbReference type="EMBL" id="KAJ0195633.1"/>
    </source>
</evidence>
<dbReference type="Proteomes" id="UP000235145">
    <property type="component" value="Unassembled WGS sequence"/>
</dbReference>
<proteinExistence type="predicted"/>
<dbReference type="EMBL" id="NBSK02000007">
    <property type="protein sequence ID" value="KAJ0195633.1"/>
    <property type="molecule type" value="Genomic_DNA"/>
</dbReference>